<dbReference type="PANTHER" id="PTHR43584">
    <property type="entry name" value="NUCLEOTIDYL TRANSFERASE"/>
    <property type="match status" value="1"/>
</dbReference>
<dbReference type="Proteomes" id="UP000597444">
    <property type="component" value="Unassembled WGS sequence"/>
</dbReference>
<feature type="region of interest" description="Pyrophosphorylase" evidence="20">
    <location>
        <begin position="1"/>
        <end position="244"/>
    </location>
</feature>
<dbReference type="SUPFAM" id="SSF51161">
    <property type="entry name" value="Trimeric LpxA-like enzymes"/>
    <property type="match status" value="1"/>
</dbReference>
<dbReference type="GO" id="GO:0008360">
    <property type="term" value="P:regulation of cell shape"/>
    <property type="evidence" value="ECO:0007669"/>
    <property type="project" value="UniProtKB-KW"/>
</dbReference>
<dbReference type="GO" id="GO:0071555">
    <property type="term" value="P:cell wall organization"/>
    <property type="evidence" value="ECO:0007669"/>
    <property type="project" value="UniProtKB-KW"/>
</dbReference>
<feature type="binding site" evidence="20">
    <location>
        <begin position="400"/>
        <end position="401"/>
    </location>
    <ligand>
        <name>acetyl-CoA</name>
        <dbReference type="ChEBI" id="CHEBI:57288"/>
    </ligand>
</feature>
<evidence type="ECO:0000256" key="8">
    <source>
        <dbReference type="ARBA" id="ARBA00022695"/>
    </source>
</evidence>
<evidence type="ECO:0000256" key="15">
    <source>
        <dbReference type="ARBA" id="ARBA00023315"/>
    </source>
</evidence>
<feature type="domain" description="Nucleotidyl transferase" evidence="21">
    <location>
        <begin position="6"/>
        <end position="224"/>
    </location>
</feature>
<feature type="binding site" evidence="20">
    <location>
        <position position="156"/>
    </location>
    <ligand>
        <name>UDP-N-acetyl-alpha-D-glucosamine</name>
        <dbReference type="ChEBI" id="CHEBI:57705"/>
    </ligand>
</feature>
<comment type="pathway">
    <text evidence="2 20">Nucleotide-sugar biosynthesis; UDP-N-acetyl-alpha-D-glucosamine biosynthesis; N-acetyl-alpha-D-glucosamine 1-phosphate from alpha-D-glucosamine 6-phosphate (route II): step 2/2.</text>
</comment>
<comment type="caution">
    <text evidence="22">The sequence shown here is derived from an EMBL/GenBank/DDBJ whole genome shotgun (WGS) entry which is preliminary data.</text>
</comment>
<evidence type="ECO:0000256" key="3">
    <source>
        <dbReference type="ARBA" id="ARBA00005208"/>
    </source>
</evidence>
<evidence type="ECO:0000256" key="12">
    <source>
        <dbReference type="ARBA" id="ARBA00022960"/>
    </source>
</evidence>
<comment type="catalytic activity">
    <reaction evidence="17 20">
        <text>alpha-D-glucosamine 1-phosphate + acetyl-CoA = N-acetyl-alpha-D-glucosamine 1-phosphate + CoA + H(+)</text>
        <dbReference type="Rhea" id="RHEA:13725"/>
        <dbReference type="ChEBI" id="CHEBI:15378"/>
        <dbReference type="ChEBI" id="CHEBI:57287"/>
        <dbReference type="ChEBI" id="CHEBI:57288"/>
        <dbReference type="ChEBI" id="CHEBI:57776"/>
        <dbReference type="ChEBI" id="CHEBI:58516"/>
        <dbReference type="EC" id="2.3.1.157"/>
    </reaction>
</comment>
<dbReference type="NCBIfam" id="TIGR01173">
    <property type="entry name" value="glmU"/>
    <property type="match status" value="1"/>
</dbReference>
<gene>
    <name evidence="22" type="primary">gcaD</name>
    <name evidence="20" type="synonym">glmU</name>
    <name evidence="22" type="ORF">KSF_013460</name>
</gene>
<feature type="binding site" evidence="20">
    <location>
        <position position="242"/>
    </location>
    <ligand>
        <name>UDP-N-acetyl-alpha-D-glucosamine</name>
        <dbReference type="ChEBI" id="CHEBI:57705"/>
    </ligand>
</feature>
<comment type="pathway">
    <text evidence="20">Bacterial outer membrane biogenesis; LPS lipid A biosynthesis.</text>
</comment>
<evidence type="ECO:0000313" key="23">
    <source>
        <dbReference type="Proteomes" id="UP000597444"/>
    </source>
</evidence>
<dbReference type="InterPro" id="IPR005882">
    <property type="entry name" value="Bifunctional_GlmU"/>
</dbReference>
<feature type="binding site" evidence="20">
    <location>
        <position position="86"/>
    </location>
    <ligand>
        <name>UDP-N-acetyl-alpha-D-glucosamine</name>
        <dbReference type="ChEBI" id="CHEBI:57705"/>
    </ligand>
</feature>
<keyword evidence="8 20" id="KW-0548">Nucleotidyltransferase</keyword>
<dbReference type="GO" id="GO:0006048">
    <property type="term" value="P:UDP-N-acetylglucosamine biosynthetic process"/>
    <property type="evidence" value="ECO:0007669"/>
    <property type="project" value="UniProtKB-UniPathway"/>
</dbReference>
<evidence type="ECO:0000256" key="20">
    <source>
        <dbReference type="HAMAP-Rule" id="MF_01631"/>
    </source>
</evidence>
<evidence type="ECO:0000256" key="13">
    <source>
        <dbReference type="ARBA" id="ARBA00022984"/>
    </source>
</evidence>
<dbReference type="GO" id="GO:0003977">
    <property type="term" value="F:UDP-N-acetylglucosamine diphosphorylase activity"/>
    <property type="evidence" value="ECO:0007669"/>
    <property type="project" value="UniProtKB-UniRule"/>
</dbReference>
<evidence type="ECO:0000256" key="18">
    <source>
        <dbReference type="ARBA" id="ARBA00048493"/>
    </source>
</evidence>
<dbReference type="HAMAP" id="MF_01631">
    <property type="entry name" value="GlmU"/>
    <property type="match status" value="1"/>
</dbReference>
<evidence type="ECO:0000256" key="1">
    <source>
        <dbReference type="ARBA" id="ARBA00004496"/>
    </source>
</evidence>
<feature type="binding site" evidence="20">
    <location>
        <position position="380"/>
    </location>
    <ligand>
        <name>UDP-N-acetyl-alpha-D-glucosamine</name>
        <dbReference type="ChEBI" id="CHEBI:57705"/>
    </ligand>
</feature>
<evidence type="ECO:0000313" key="22">
    <source>
        <dbReference type="EMBL" id="GHO91298.1"/>
    </source>
</evidence>
<dbReference type="Pfam" id="PF00483">
    <property type="entry name" value="NTP_transferase"/>
    <property type="match status" value="1"/>
</dbReference>
<evidence type="ECO:0000256" key="7">
    <source>
        <dbReference type="ARBA" id="ARBA00022679"/>
    </source>
</evidence>
<evidence type="ECO:0000256" key="16">
    <source>
        <dbReference type="ARBA" id="ARBA00023316"/>
    </source>
</evidence>
<comment type="catalytic activity">
    <reaction evidence="18 20">
        <text>N-acetyl-alpha-D-glucosamine 1-phosphate + UTP + H(+) = UDP-N-acetyl-alpha-D-glucosamine + diphosphate</text>
        <dbReference type="Rhea" id="RHEA:13509"/>
        <dbReference type="ChEBI" id="CHEBI:15378"/>
        <dbReference type="ChEBI" id="CHEBI:33019"/>
        <dbReference type="ChEBI" id="CHEBI:46398"/>
        <dbReference type="ChEBI" id="CHEBI:57705"/>
        <dbReference type="ChEBI" id="CHEBI:57776"/>
        <dbReference type="EC" id="2.7.7.23"/>
    </reaction>
</comment>
<feature type="binding site" evidence="20">
    <location>
        <position position="394"/>
    </location>
    <ligand>
        <name>acetyl-CoA</name>
        <dbReference type="ChEBI" id="CHEBI:57288"/>
    </ligand>
</feature>
<dbReference type="InterPro" id="IPR038009">
    <property type="entry name" value="GlmU_C_LbH"/>
</dbReference>
<evidence type="ECO:0000256" key="17">
    <source>
        <dbReference type="ARBA" id="ARBA00048247"/>
    </source>
</evidence>
<dbReference type="InterPro" id="IPR011004">
    <property type="entry name" value="Trimer_LpxA-like_sf"/>
</dbReference>
<keyword evidence="23" id="KW-1185">Reference proteome</keyword>
<organism evidence="22 23">
    <name type="scientific">Reticulibacter mediterranei</name>
    <dbReference type="NCBI Taxonomy" id="2778369"/>
    <lineage>
        <taxon>Bacteria</taxon>
        <taxon>Bacillati</taxon>
        <taxon>Chloroflexota</taxon>
        <taxon>Ktedonobacteria</taxon>
        <taxon>Ktedonobacterales</taxon>
        <taxon>Reticulibacteraceae</taxon>
        <taxon>Reticulibacter</taxon>
    </lineage>
</organism>
<keyword evidence="6 20" id="KW-0963">Cytoplasm</keyword>
<feature type="region of interest" description="N-acetyltransferase" evidence="20">
    <location>
        <begin position="266"/>
        <end position="480"/>
    </location>
</feature>
<reference evidence="22" key="1">
    <citation type="submission" date="2020-10" db="EMBL/GenBank/DDBJ databases">
        <title>Taxonomic study of unclassified bacteria belonging to the class Ktedonobacteria.</title>
        <authorList>
            <person name="Yabe S."/>
            <person name="Wang C.M."/>
            <person name="Zheng Y."/>
            <person name="Sakai Y."/>
            <person name="Cavaletti L."/>
            <person name="Monciardini P."/>
            <person name="Donadio S."/>
        </authorList>
    </citation>
    <scope>NUCLEOTIDE SEQUENCE</scope>
    <source>
        <strain evidence="22">ID150040</strain>
    </source>
</reference>
<keyword evidence="9 20" id="KW-0479">Metal-binding</keyword>
<comment type="subcellular location">
    <subcellularLocation>
        <location evidence="1 20">Cytoplasm</location>
    </subcellularLocation>
</comment>
<evidence type="ECO:0000259" key="21">
    <source>
        <dbReference type="Pfam" id="PF00483"/>
    </source>
</evidence>
<sequence>MNTYATVVLAAGKGTRMRSNLPKVLHFLAGAPLLAHVLKAVESIPSTSSFAPLTSSVSTHRPIVVLGHEASQVEEVFGDRCHYALQHEQLGTGHAVLSAQSAVDALDPLPETVLVCYGDTPLVRSELLAQLLVEHLAHRATVTFLTAMADETSDFGRIVRDSSGRVREIVEVKRATPEQKRIKEVNSGVYCFDREWLWSVLKALPRNPSGEYYLTDLVGIASAQERVIETVTGTLDEGIGINNRVQLAEAEQVLRRRILERHMYAGVTIVDPATTYIDDDVQIGMDTIILPGTMLSGNTTIGSSCRLGPGTTIDQSIVGDRCVIRNSALEEATLEEDVSVGPFSHCRPGAYLARGVHVGNFAEVKNSRLGEGAAMGHFSYLGDATVGDHTNIAAGTITSNYNGLTKQKYRTTIGSNAFIGCDTILVPPVVVGDGAMTGAGSVVNRDVAPDTLVVGVPARLLRPLHPSDDSSGEHDEKEKE</sequence>
<accession>A0A8J3N0A4</accession>
<dbReference type="InterPro" id="IPR029044">
    <property type="entry name" value="Nucleotide-diphossugar_trans"/>
</dbReference>
<comment type="similarity">
    <text evidence="5 20">In the N-terminal section; belongs to the N-acetylglucosamine-1-phosphate uridyltransferase family.</text>
</comment>
<comment type="caution">
    <text evidence="20">Lacks conserved residue(s) required for the propagation of feature annotation.</text>
</comment>
<dbReference type="PANTHER" id="PTHR43584:SF3">
    <property type="entry name" value="BIFUNCTIONAL PROTEIN GLMU"/>
    <property type="match status" value="1"/>
</dbReference>
<keyword evidence="7 20" id="KW-0808">Transferase</keyword>
<dbReference type="CDD" id="cd02540">
    <property type="entry name" value="GT2_GlmU_N_bac"/>
    <property type="match status" value="1"/>
</dbReference>
<dbReference type="InterPro" id="IPR005835">
    <property type="entry name" value="NTP_transferase_dom"/>
</dbReference>
<dbReference type="GO" id="GO:0019134">
    <property type="term" value="F:glucosamine-1-phosphate N-acetyltransferase activity"/>
    <property type="evidence" value="ECO:0007669"/>
    <property type="project" value="UniProtKB-UniRule"/>
</dbReference>
<feature type="binding site" evidence="20">
    <location>
        <position position="186"/>
    </location>
    <ligand>
        <name>UDP-N-acetyl-alpha-D-glucosamine</name>
        <dbReference type="ChEBI" id="CHEBI:57705"/>
    </ligand>
</feature>
<evidence type="ECO:0000256" key="19">
    <source>
        <dbReference type="ARBA" id="ARBA00049628"/>
    </source>
</evidence>
<feature type="binding site" evidence="20">
    <location>
        <position position="365"/>
    </location>
    <ligand>
        <name>UDP-N-acetyl-alpha-D-glucosamine</name>
        <dbReference type="ChEBI" id="CHEBI:57705"/>
    </ligand>
</feature>
<evidence type="ECO:0000256" key="11">
    <source>
        <dbReference type="ARBA" id="ARBA00022842"/>
    </source>
</evidence>
<comment type="function">
    <text evidence="19 20">Catalyzes the last two sequential reactions in the de novo biosynthetic pathway for UDP-N-acetylglucosamine (UDP-GlcNAc). The C-terminal domain catalyzes the transfer of acetyl group from acetyl coenzyme A to glucosamine-1-phosphate (GlcN-1-P) to produce N-acetylglucosamine-1-phosphate (GlcNAc-1-P), which is converted into UDP-GlcNAc by the transfer of uridine 5-monophosphate (from uridine 5-triphosphate), a reaction catalyzed by the N-terminal domain.</text>
</comment>
<protein>
    <recommendedName>
        <fullName evidence="20">Bifunctional protein GlmU</fullName>
    </recommendedName>
    <domain>
        <recommendedName>
            <fullName evidence="20">UDP-N-acetylglucosamine pyrophosphorylase</fullName>
            <ecNumber evidence="20">2.7.7.23</ecNumber>
        </recommendedName>
        <alternativeName>
            <fullName evidence="20">N-acetylglucosamine-1-phosphate uridyltransferase</fullName>
        </alternativeName>
    </domain>
    <domain>
        <recommendedName>
            <fullName evidence="20">Glucosamine-1-phosphate N-acetyltransferase</fullName>
            <ecNumber evidence="20">2.3.1.157</ecNumber>
        </recommendedName>
    </domain>
</protein>
<dbReference type="CDD" id="cd03353">
    <property type="entry name" value="LbH_GlmU_C"/>
    <property type="match status" value="1"/>
</dbReference>
<feature type="binding site" evidence="20">
    <location>
        <position position="391"/>
    </location>
    <ligand>
        <name>UDP-N-acetyl-alpha-D-glucosamine</name>
        <dbReference type="ChEBI" id="CHEBI:57705"/>
    </ligand>
</feature>
<feature type="binding site" evidence="20">
    <location>
        <position position="171"/>
    </location>
    <ligand>
        <name>UDP-N-acetyl-alpha-D-glucosamine</name>
        <dbReference type="ChEBI" id="CHEBI:57705"/>
    </ligand>
</feature>
<dbReference type="InterPro" id="IPR050065">
    <property type="entry name" value="GlmU-like"/>
</dbReference>
<dbReference type="InterPro" id="IPR001451">
    <property type="entry name" value="Hexapep"/>
</dbReference>
<comment type="similarity">
    <text evidence="4 20">In the C-terminal section; belongs to the transferase hexapeptide repeat family.</text>
</comment>
<keyword evidence="16 20" id="KW-0961">Cell wall biogenesis/degradation</keyword>
<dbReference type="RefSeq" id="WP_220202198.1">
    <property type="nucleotide sequence ID" value="NZ_BNJK01000001.1"/>
</dbReference>
<feature type="binding site" evidence="20">
    <location>
        <begin position="117"/>
        <end position="119"/>
    </location>
    <ligand>
        <name>UDP-N-acetyl-alpha-D-glucosamine</name>
        <dbReference type="ChEBI" id="CHEBI:57705"/>
    </ligand>
</feature>
<dbReference type="GO" id="GO:0000902">
    <property type="term" value="P:cell morphogenesis"/>
    <property type="evidence" value="ECO:0007669"/>
    <property type="project" value="UniProtKB-UniRule"/>
</dbReference>
<keyword evidence="14 20" id="KW-0511">Multifunctional enzyme</keyword>
<evidence type="ECO:0000256" key="9">
    <source>
        <dbReference type="ARBA" id="ARBA00022723"/>
    </source>
</evidence>
<dbReference type="GO" id="GO:0005737">
    <property type="term" value="C:cytoplasm"/>
    <property type="evidence" value="ECO:0007669"/>
    <property type="project" value="UniProtKB-SubCell"/>
</dbReference>
<feature type="binding site" evidence="20">
    <location>
        <begin position="91"/>
        <end position="92"/>
    </location>
    <ligand>
        <name>UDP-N-acetyl-alpha-D-glucosamine</name>
        <dbReference type="ChEBI" id="CHEBI:57705"/>
    </ligand>
</feature>
<dbReference type="Gene3D" id="3.90.550.10">
    <property type="entry name" value="Spore Coat Polysaccharide Biosynthesis Protein SpsA, Chain A"/>
    <property type="match status" value="1"/>
</dbReference>
<dbReference type="GO" id="GO:0009245">
    <property type="term" value="P:lipid A biosynthetic process"/>
    <property type="evidence" value="ECO:0007669"/>
    <property type="project" value="UniProtKB-UniRule"/>
</dbReference>
<feature type="binding site" evidence="20">
    <location>
        <position position="242"/>
    </location>
    <ligand>
        <name>Mg(2+)</name>
        <dbReference type="ChEBI" id="CHEBI:18420"/>
    </ligand>
</feature>
<feature type="binding site" evidence="20">
    <location>
        <position position="439"/>
    </location>
    <ligand>
        <name>acetyl-CoA</name>
        <dbReference type="ChEBI" id="CHEBI:57288"/>
    </ligand>
</feature>
<keyword evidence="10 20" id="KW-0677">Repeat</keyword>
<dbReference type="Pfam" id="PF00132">
    <property type="entry name" value="Hexapep"/>
    <property type="match status" value="2"/>
</dbReference>
<comment type="pathway">
    <text evidence="3 20">Nucleotide-sugar biosynthesis; UDP-N-acetyl-alpha-D-glucosamine biosynthesis; UDP-N-acetyl-alpha-D-glucosamine from N-acetyl-alpha-D-glucosamine 1-phosphate: step 1/1.</text>
</comment>
<feature type="region of interest" description="Linker" evidence="20">
    <location>
        <begin position="245"/>
        <end position="265"/>
    </location>
</feature>
<keyword evidence="11 20" id="KW-0460">Magnesium</keyword>
<evidence type="ECO:0000256" key="2">
    <source>
        <dbReference type="ARBA" id="ARBA00005166"/>
    </source>
</evidence>
<comment type="subunit">
    <text evidence="20">Homotrimer.</text>
</comment>
<evidence type="ECO:0000256" key="5">
    <source>
        <dbReference type="ARBA" id="ARBA00007947"/>
    </source>
</evidence>
<dbReference type="Gene3D" id="2.160.10.10">
    <property type="entry name" value="Hexapeptide repeat proteins"/>
    <property type="match status" value="1"/>
</dbReference>
<dbReference type="SUPFAM" id="SSF53448">
    <property type="entry name" value="Nucleotide-diphospho-sugar transferases"/>
    <property type="match status" value="1"/>
</dbReference>
<dbReference type="AlphaFoldDB" id="A0A8J3N0A4"/>
<dbReference type="EC" id="2.7.7.23" evidence="20"/>
<dbReference type="GO" id="GO:0000287">
    <property type="term" value="F:magnesium ion binding"/>
    <property type="evidence" value="ECO:0007669"/>
    <property type="project" value="UniProtKB-UniRule"/>
</dbReference>
<feature type="binding site" evidence="20">
    <location>
        <position position="23"/>
    </location>
    <ligand>
        <name>UDP-N-acetyl-alpha-D-glucosamine</name>
        <dbReference type="ChEBI" id="CHEBI:57705"/>
    </ligand>
</feature>
<feature type="binding site" evidence="20">
    <location>
        <position position="347"/>
    </location>
    <ligand>
        <name>UDP-N-acetyl-alpha-D-glucosamine</name>
        <dbReference type="ChEBI" id="CHEBI:57705"/>
    </ligand>
</feature>
<dbReference type="EC" id="2.3.1.157" evidence="20"/>
<dbReference type="EMBL" id="BNJK01000001">
    <property type="protein sequence ID" value="GHO91298.1"/>
    <property type="molecule type" value="Genomic_DNA"/>
</dbReference>
<dbReference type="GO" id="GO:0016020">
    <property type="term" value="C:membrane"/>
    <property type="evidence" value="ECO:0007669"/>
    <property type="project" value="GOC"/>
</dbReference>
<proteinExistence type="inferred from homology"/>
<dbReference type="UniPathway" id="UPA00113">
    <property type="reaction ID" value="UER00532"/>
</dbReference>
<evidence type="ECO:0000256" key="14">
    <source>
        <dbReference type="ARBA" id="ARBA00023268"/>
    </source>
</evidence>
<dbReference type="GO" id="GO:0009252">
    <property type="term" value="P:peptidoglycan biosynthetic process"/>
    <property type="evidence" value="ECO:0007669"/>
    <property type="project" value="UniProtKB-UniRule"/>
</dbReference>
<feature type="active site" description="Proton acceptor" evidence="20">
    <location>
        <position position="377"/>
    </location>
</feature>
<name>A0A8J3N0A4_9CHLR</name>
<feature type="binding site" evidence="20">
    <location>
        <begin position="9"/>
        <end position="12"/>
    </location>
    <ligand>
        <name>UDP-N-acetyl-alpha-D-glucosamine</name>
        <dbReference type="ChEBI" id="CHEBI:57705"/>
    </ligand>
</feature>
<dbReference type="UniPathway" id="UPA00973"/>
<keyword evidence="15 20" id="KW-0012">Acyltransferase</keyword>
<keyword evidence="12 20" id="KW-0133">Cell shape</keyword>
<evidence type="ECO:0000256" key="4">
    <source>
        <dbReference type="ARBA" id="ARBA00007707"/>
    </source>
</evidence>
<feature type="binding site" evidence="20">
    <location>
        <position position="119"/>
    </location>
    <ligand>
        <name>Mg(2+)</name>
        <dbReference type="ChEBI" id="CHEBI:18420"/>
    </ligand>
</feature>
<comment type="cofactor">
    <cofactor evidence="20">
        <name>Mg(2+)</name>
        <dbReference type="ChEBI" id="CHEBI:18420"/>
    </cofactor>
    <text evidence="20">Binds 1 Mg(2+) ion per subunit.</text>
</comment>
<keyword evidence="13 20" id="KW-0573">Peptidoglycan synthesis</keyword>
<evidence type="ECO:0000256" key="6">
    <source>
        <dbReference type="ARBA" id="ARBA00022490"/>
    </source>
</evidence>
<evidence type="ECO:0000256" key="10">
    <source>
        <dbReference type="ARBA" id="ARBA00022737"/>
    </source>
</evidence>